<evidence type="ECO:0000313" key="3">
    <source>
        <dbReference type="EMBL" id="MCL6729552.1"/>
    </source>
</evidence>
<feature type="signal peptide" evidence="2">
    <location>
        <begin position="1"/>
        <end position="21"/>
    </location>
</feature>
<dbReference type="Proteomes" id="UP001165342">
    <property type="component" value="Unassembled WGS sequence"/>
</dbReference>
<feature type="region of interest" description="Disordered" evidence="1">
    <location>
        <begin position="19"/>
        <end position="60"/>
    </location>
</feature>
<accession>A0ABT0S184</accession>
<comment type="caution">
    <text evidence="3">The sequence shown here is derived from an EMBL/GenBank/DDBJ whole genome shotgun (WGS) entry which is preliminary data.</text>
</comment>
<keyword evidence="4" id="KW-1185">Reference proteome</keyword>
<feature type="chain" id="PRO_5047489723" evidence="2">
    <location>
        <begin position="22"/>
        <end position="590"/>
    </location>
</feature>
<reference evidence="3" key="1">
    <citation type="submission" date="2022-05" db="EMBL/GenBank/DDBJ databases">
        <authorList>
            <person name="Jo J.-H."/>
            <person name="Im W.-T."/>
        </authorList>
    </citation>
    <scope>NUCLEOTIDE SEQUENCE</scope>
    <source>
        <strain evidence="3">SE220</strain>
    </source>
</reference>
<name>A0ABT0S184_9SPHN</name>
<keyword evidence="2" id="KW-0732">Signal</keyword>
<dbReference type="RefSeq" id="WP_249831045.1">
    <property type="nucleotide sequence ID" value="NZ_JAMGBE010000002.1"/>
</dbReference>
<evidence type="ECO:0000256" key="2">
    <source>
        <dbReference type="SAM" id="SignalP"/>
    </source>
</evidence>
<sequence>MRAKPLLIAGTAIALALPAAAQQSAQPAQSAPTPTQQPVSQSPSTTGPRKDVPRPGYVNAPSMEGLIEELTSLDLPAPAPPVEYPANARRDPWVVGVLDPAEEGLGDDPWRGASGAFLSTLMRRMDTPIASRWAHIALRQTLLTKARAPRDVNPVDWAGERAWLLLRMGEADAGQMLISGVDTDKFTPKMVQVAVQGALASADVPALCPIEDGIRKYETRIRQLVNAMCSSLGGEPESAAAQIDEARRHGRVGGIDLTLADKVVGAGANTARAVTIEWDPVDQLTAWRFGLATATGMAIPNRLLQAAAPRLRAYQARAPLLSASQRLDSALIAGGLGVLSSQSLVDLYSAIYDSTDPSDLPETDAWQLRQAFVGKDRDARLAAIRHLLGKEQSGLQKEGIRALVARAAARIDPDPDLEDDAPELISAMLAAGYDRAAARWVHAVGQMNDTNGDRAWAMLVLAAPDTKGLDLSYGRISGFIGRDNSPEKIRSSLIVAGLFGLGRINEQSANSLNRRYALGLGRRTAWTRMIDSAARMGQAGTVIVLTGTGFQTATFEHLPGAHLYHALDALRATHQDFTARMIAAEALSRT</sequence>
<organism evidence="3 4">
    <name type="scientific">Sphingomonas hankyongi</name>
    <dbReference type="NCBI Taxonomy" id="2908209"/>
    <lineage>
        <taxon>Bacteria</taxon>
        <taxon>Pseudomonadati</taxon>
        <taxon>Pseudomonadota</taxon>
        <taxon>Alphaproteobacteria</taxon>
        <taxon>Sphingomonadales</taxon>
        <taxon>Sphingomonadaceae</taxon>
        <taxon>Sphingomonas</taxon>
    </lineage>
</organism>
<evidence type="ECO:0000256" key="1">
    <source>
        <dbReference type="SAM" id="MobiDB-lite"/>
    </source>
</evidence>
<gene>
    <name evidence="3" type="ORF">LZ538_05705</name>
</gene>
<evidence type="ECO:0000313" key="4">
    <source>
        <dbReference type="Proteomes" id="UP001165342"/>
    </source>
</evidence>
<dbReference type="EMBL" id="JAMGBE010000002">
    <property type="protein sequence ID" value="MCL6729552.1"/>
    <property type="molecule type" value="Genomic_DNA"/>
</dbReference>
<protein>
    <submittedName>
        <fullName evidence="3">Uncharacterized protein</fullName>
    </submittedName>
</protein>
<feature type="compositionally biased region" description="Low complexity" evidence="1">
    <location>
        <begin position="19"/>
        <end position="47"/>
    </location>
</feature>
<proteinExistence type="predicted"/>